<gene>
    <name evidence="2" type="ORF">ACFQRF_12665</name>
</gene>
<comment type="caution">
    <text evidence="2">The sequence shown here is derived from an EMBL/GenBank/DDBJ whole genome shotgun (WGS) entry which is preliminary data.</text>
</comment>
<evidence type="ECO:0000313" key="3">
    <source>
        <dbReference type="Proteomes" id="UP001596540"/>
    </source>
</evidence>
<feature type="transmembrane region" description="Helical" evidence="1">
    <location>
        <begin position="28"/>
        <end position="49"/>
    </location>
</feature>
<feature type="transmembrane region" description="Helical" evidence="1">
    <location>
        <begin position="56"/>
        <end position="75"/>
    </location>
</feature>
<dbReference type="Proteomes" id="UP001596540">
    <property type="component" value="Unassembled WGS sequence"/>
</dbReference>
<name>A0ABW2KH81_9ACTN</name>
<dbReference type="EMBL" id="JBHTBH010000005">
    <property type="protein sequence ID" value="MFC7328596.1"/>
    <property type="molecule type" value="Genomic_DNA"/>
</dbReference>
<feature type="transmembrane region" description="Helical" evidence="1">
    <location>
        <begin position="81"/>
        <end position="99"/>
    </location>
</feature>
<keyword evidence="1" id="KW-0812">Transmembrane</keyword>
<sequence>MSDGSSRSPGGGADRAPGRTLLRRAATGLWACLPALTAGVATPFFFIHAAFRRRSVWTLIPAVVFPLLVVGIFVLNSASTWWEVCVAVNWIAGGGLALGMRGYVFAPAPGADGTGRALEDRETKPLPPLLAEAERRRAARAQARGLMERDPLIARELGVGRPDLSREFDDGGLVDVNNAPDEALGRITGITAEHAAALALARSRGGPFTSVEDAVIRADLPPHLQEVLAEYAVFG</sequence>
<evidence type="ECO:0008006" key="4">
    <source>
        <dbReference type="Google" id="ProtNLM"/>
    </source>
</evidence>
<evidence type="ECO:0000313" key="2">
    <source>
        <dbReference type="EMBL" id="MFC7328596.1"/>
    </source>
</evidence>
<dbReference type="RefSeq" id="WP_379871402.1">
    <property type="nucleotide sequence ID" value="NZ_JBHTBH010000005.1"/>
</dbReference>
<organism evidence="2 3">
    <name type="scientific">Marinactinospora rubrisoli</name>
    <dbReference type="NCBI Taxonomy" id="2715399"/>
    <lineage>
        <taxon>Bacteria</taxon>
        <taxon>Bacillati</taxon>
        <taxon>Actinomycetota</taxon>
        <taxon>Actinomycetes</taxon>
        <taxon>Streptosporangiales</taxon>
        <taxon>Nocardiopsidaceae</taxon>
        <taxon>Marinactinospora</taxon>
    </lineage>
</organism>
<keyword evidence="1" id="KW-0472">Membrane</keyword>
<dbReference type="SUPFAM" id="SSF81585">
    <property type="entry name" value="PsbU/PolX domain-like"/>
    <property type="match status" value="1"/>
</dbReference>
<keyword evidence="3" id="KW-1185">Reference proteome</keyword>
<accession>A0ABW2KH81</accession>
<protein>
    <recommendedName>
        <fullName evidence="4">Helix-hairpin-helix domain-containing protein</fullName>
    </recommendedName>
</protein>
<proteinExistence type="predicted"/>
<keyword evidence="1" id="KW-1133">Transmembrane helix</keyword>
<reference evidence="3" key="1">
    <citation type="journal article" date="2019" name="Int. J. Syst. Evol. Microbiol.">
        <title>The Global Catalogue of Microorganisms (GCM) 10K type strain sequencing project: providing services to taxonomists for standard genome sequencing and annotation.</title>
        <authorList>
            <consortium name="The Broad Institute Genomics Platform"/>
            <consortium name="The Broad Institute Genome Sequencing Center for Infectious Disease"/>
            <person name="Wu L."/>
            <person name="Ma J."/>
        </authorList>
    </citation>
    <scope>NUCLEOTIDE SEQUENCE [LARGE SCALE GENOMIC DNA]</scope>
    <source>
        <strain evidence="3">CGMCC 4.7382</strain>
    </source>
</reference>
<evidence type="ECO:0000256" key="1">
    <source>
        <dbReference type="SAM" id="Phobius"/>
    </source>
</evidence>